<dbReference type="SUPFAM" id="SSF53187">
    <property type="entry name" value="Zn-dependent exopeptidases"/>
    <property type="match status" value="1"/>
</dbReference>
<evidence type="ECO:0000313" key="7">
    <source>
        <dbReference type="EMBL" id="SFN39942.1"/>
    </source>
</evidence>
<gene>
    <name evidence="7" type="ORF">SAMN05444143_11262</name>
</gene>
<dbReference type="RefSeq" id="WP_024982126.1">
    <property type="nucleotide sequence ID" value="NZ_CBCRUM010000015.1"/>
</dbReference>
<comment type="similarity">
    <text evidence="1">Belongs to the peptidase M20A family.</text>
</comment>
<dbReference type="Gene3D" id="1.10.150.900">
    <property type="match status" value="1"/>
</dbReference>
<name>A0A1I4YPK7_9FLAO</name>
<evidence type="ECO:0000256" key="1">
    <source>
        <dbReference type="ARBA" id="ARBA00006247"/>
    </source>
</evidence>
<accession>A0A1I4YPK7</accession>
<feature type="domain" description="Peptidase M20 dimerisation" evidence="6">
    <location>
        <begin position="229"/>
        <end position="375"/>
    </location>
</feature>
<dbReference type="GO" id="GO:0004180">
    <property type="term" value="F:carboxypeptidase activity"/>
    <property type="evidence" value="ECO:0007669"/>
    <property type="project" value="UniProtKB-KW"/>
</dbReference>
<dbReference type="Gene3D" id="3.40.630.10">
    <property type="entry name" value="Zn peptidases"/>
    <property type="match status" value="1"/>
</dbReference>
<evidence type="ECO:0000256" key="5">
    <source>
        <dbReference type="ARBA" id="ARBA00022833"/>
    </source>
</evidence>
<dbReference type="AlphaFoldDB" id="A0A1I4YPK7"/>
<reference evidence="8" key="1">
    <citation type="submission" date="2016-10" db="EMBL/GenBank/DDBJ databases">
        <authorList>
            <person name="Varghese N."/>
            <person name="Submissions S."/>
        </authorList>
    </citation>
    <scope>NUCLEOTIDE SEQUENCE [LARGE SCALE GENOMIC DNA]</scope>
    <source>
        <strain evidence="8">DSM 4002</strain>
    </source>
</reference>
<evidence type="ECO:0000256" key="4">
    <source>
        <dbReference type="ARBA" id="ARBA00022801"/>
    </source>
</evidence>
<protein>
    <submittedName>
        <fullName evidence="7">Carboxypeptidase PM20D1</fullName>
    </submittedName>
</protein>
<dbReference type="GO" id="GO:0006508">
    <property type="term" value="P:proteolysis"/>
    <property type="evidence" value="ECO:0007669"/>
    <property type="project" value="UniProtKB-KW"/>
</dbReference>
<keyword evidence="8" id="KW-1185">Reference proteome</keyword>
<dbReference type="InterPro" id="IPR002933">
    <property type="entry name" value="Peptidase_M20"/>
</dbReference>
<keyword evidence="3" id="KW-0479">Metal-binding</keyword>
<dbReference type="PANTHER" id="PTHR45962:SF1">
    <property type="entry name" value="N-FATTY-ACYL-AMINO ACID SYNTHASE_HYDROLASE PM20D1"/>
    <property type="match status" value="1"/>
</dbReference>
<evidence type="ECO:0000256" key="3">
    <source>
        <dbReference type="ARBA" id="ARBA00022723"/>
    </source>
</evidence>
<dbReference type="Gene3D" id="3.30.70.360">
    <property type="match status" value="1"/>
</dbReference>
<dbReference type="PANTHER" id="PTHR45962">
    <property type="entry name" value="N-FATTY-ACYL-AMINO ACID SYNTHASE/HYDROLASE PM20D1"/>
    <property type="match status" value="1"/>
</dbReference>
<dbReference type="Pfam" id="PF01546">
    <property type="entry name" value="Peptidase_M20"/>
    <property type="match status" value="1"/>
</dbReference>
<dbReference type="InterPro" id="IPR011650">
    <property type="entry name" value="Peptidase_M20_dimer"/>
</dbReference>
<dbReference type="SUPFAM" id="SSF55031">
    <property type="entry name" value="Bacterial exopeptidase dimerisation domain"/>
    <property type="match status" value="1"/>
</dbReference>
<dbReference type="InterPro" id="IPR047177">
    <property type="entry name" value="Pept_M20A"/>
</dbReference>
<evidence type="ECO:0000313" key="8">
    <source>
        <dbReference type="Proteomes" id="UP000182961"/>
    </source>
</evidence>
<sequence>MKFFYYFFLLLFTFSVQAQFLRKKKKKTLPYENIVISDSATQHLVKAIQFETLSKPDSLFFYAKEFKKFKAFLKTSYPLVFASLKEIPVNSNSILLKWEGSNTKLMPNLFMAHQDVVPAKQQNSKWQFPPFGGKIKDGYIYGRGTLDDKSSLIAIFEATEYALKNKYQPLRTTYFAFGDDEEADGNGAKEIAEYFIKNKIEFELILDEGPGVGLDIIPEISKPISFIGIAEKGYATAEITVDQESGHSSMPSKHTAIGILSQAVANIENKPFKAHYHGLAKKLFDEIASEMSFTQRIVFKNSWLFSGLIKKELSKKYSTNAFIRTTAATTIFTSGQSENVLPHKASATINFRLIPGDSVQDIVPYLNRVIKNPKVKVALKGNTYNASPIAKKKSIGYKALSKTSLELFPEAIVAPILVIGSTDSRHFNRTCKNILRYIPLRFTNADLEKVHGFDENIEIENYHNMIRFYIRFFHNLNEFP</sequence>
<dbReference type="EMBL" id="FOUT01000012">
    <property type="protein sequence ID" value="SFN39942.1"/>
    <property type="molecule type" value="Genomic_DNA"/>
</dbReference>
<dbReference type="InterPro" id="IPR036264">
    <property type="entry name" value="Bact_exopeptidase_dim_dom"/>
</dbReference>
<keyword evidence="4" id="KW-0378">Hydrolase</keyword>
<evidence type="ECO:0000256" key="2">
    <source>
        <dbReference type="ARBA" id="ARBA00022670"/>
    </source>
</evidence>
<evidence type="ECO:0000259" key="6">
    <source>
        <dbReference type="Pfam" id="PF07687"/>
    </source>
</evidence>
<dbReference type="eggNOG" id="COG0624">
    <property type="taxonomic scope" value="Bacteria"/>
</dbReference>
<dbReference type="GO" id="GO:0046872">
    <property type="term" value="F:metal ion binding"/>
    <property type="evidence" value="ECO:0007669"/>
    <property type="project" value="UniProtKB-KW"/>
</dbReference>
<dbReference type="Pfam" id="PF07687">
    <property type="entry name" value="M20_dimer"/>
    <property type="match status" value="1"/>
</dbReference>
<keyword evidence="5" id="KW-0862">Zinc</keyword>
<keyword evidence="2" id="KW-0645">Protease</keyword>
<proteinExistence type="inferred from homology"/>
<organism evidence="7 8">
    <name type="scientific">Flavobacterium succinicans</name>
    <dbReference type="NCBI Taxonomy" id="29536"/>
    <lineage>
        <taxon>Bacteria</taxon>
        <taxon>Pseudomonadati</taxon>
        <taxon>Bacteroidota</taxon>
        <taxon>Flavobacteriia</taxon>
        <taxon>Flavobacteriales</taxon>
        <taxon>Flavobacteriaceae</taxon>
        <taxon>Flavobacterium</taxon>
    </lineage>
</organism>
<dbReference type="Proteomes" id="UP000182961">
    <property type="component" value="Unassembled WGS sequence"/>
</dbReference>
<keyword evidence="7" id="KW-0121">Carboxypeptidase</keyword>